<dbReference type="SUPFAM" id="SSF57850">
    <property type="entry name" value="RING/U-box"/>
    <property type="match status" value="2"/>
</dbReference>
<name>A0A6P7PPL0_BETSP</name>
<feature type="domain" description="ZZ-type" evidence="6">
    <location>
        <begin position="1821"/>
        <end position="1876"/>
    </location>
</feature>
<accession>A0A6P7PPL0</accession>
<dbReference type="PROSITE" id="PS51284">
    <property type="entry name" value="DOC"/>
    <property type="match status" value="1"/>
</dbReference>
<gene>
    <name evidence="10" type="primary">zzef1</name>
</gene>
<dbReference type="Pfam" id="PF03256">
    <property type="entry name" value="ANAPC10"/>
    <property type="match status" value="1"/>
</dbReference>
<dbReference type="CDD" id="cd02343">
    <property type="entry name" value="ZZ_EF"/>
    <property type="match status" value="1"/>
</dbReference>
<dbReference type="InterPro" id="IPR002048">
    <property type="entry name" value="EF_hand_dom"/>
</dbReference>
<evidence type="ECO:0000256" key="5">
    <source>
        <dbReference type="SAM" id="MobiDB-lite"/>
    </source>
</evidence>
<evidence type="ECO:0000259" key="6">
    <source>
        <dbReference type="PROSITE" id="PS50135"/>
    </source>
</evidence>
<feature type="compositionally biased region" description="Polar residues" evidence="5">
    <location>
        <begin position="1527"/>
        <end position="1539"/>
    </location>
</feature>
<evidence type="ECO:0000256" key="1">
    <source>
        <dbReference type="ARBA" id="ARBA00022723"/>
    </source>
</evidence>
<dbReference type="Proteomes" id="UP000515150">
    <property type="component" value="Chromosome 14"/>
</dbReference>
<feature type="region of interest" description="Disordered" evidence="5">
    <location>
        <begin position="2502"/>
        <end position="2537"/>
    </location>
</feature>
<reference evidence="10" key="1">
    <citation type="submission" date="2025-08" db="UniProtKB">
        <authorList>
            <consortium name="RefSeq"/>
        </authorList>
    </citation>
    <scope>IDENTIFICATION</scope>
</reference>
<feature type="domain" description="ZZ-type" evidence="6">
    <location>
        <begin position="1870"/>
        <end position="1925"/>
    </location>
</feature>
<dbReference type="InterPro" id="IPR041986">
    <property type="entry name" value="ZZEF1_ZZ"/>
</dbReference>
<feature type="region of interest" description="Disordered" evidence="5">
    <location>
        <begin position="1497"/>
        <end position="1569"/>
    </location>
</feature>
<dbReference type="PROSITE" id="PS50222">
    <property type="entry name" value="EF_HAND_2"/>
    <property type="match status" value="1"/>
</dbReference>
<dbReference type="Gene3D" id="1.10.238.10">
    <property type="entry name" value="EF-hand"/>
    <property type="match status" value="1"/>
</dbReference>
<feature type="domain" description="DOC" evidence="8">
    <location>
        <begin position="252"/>
        <end position="431"/>
    </location>
</feature>
<feature type="region of interest" description="Disordered" evidence="5">
    <location>
        <begin position="2012"/>
        <end position="2137"/>
    </location>
</feature>
<dbReference type="InterPro" id="IPR008979">
    <property type="entry name" value="Galactose-bd-like_sf"/>
</dbReference>
<dbReference type="InterPro" id="IPR000433">
    <property type="entry name" value="Znf_ZZ"/>
</dbReference>
<keyword evidence="3" id="KW-0862">Zinc</keyword>
<feature type="compositionally biased region" description="Low complexity" evidence="5">
    <location>
        <begin position="2100"/>
        <end position="2111"/>
    </location>
</feature>
<organism evidence="9 10">
    <name type="scientific">Betta splendens</name>
    <name type="common">Siamese fighting fish</name>
    <dbReference type="NCBI Taxonomy" id="158456"/>
    <lineage>
        <taxon>Eukaryota</taxon>
        <taxon>Metazoa</taxon>
        <taxon>Chordata</taxon>
        <taxon>Craniata</taxon>
        <taxon>Vertebrata</taxon>
        <taxon>Euteleostomi</taxon>
        <taxon>Actinopterygii</taxon>
        <taxon>Neopterygii</taxon>
        <taxon>Teleostei</taxon>
        <taxon>Neoteleostei</taxon>
        <taxon>Acanthomorphata</taxon>
        <taxon>Anabantaria</taxon>
        <taxon>Anabantiformes</taxon>
        <taxon>Anabantoidei</taxon>
        <taxon>Osphronemidae</taxon>
        <taxon>Betta</taxon>
    </lineage>
</organism>
<dbReference type="SUPFAM" id="SSF47473">
    <property type="entry name" value="EF-hand"/>
    <property type="match status" value="1"/>
</dbReference>
<evidence type="ECO:0000313" key="9">
    <source>
        <dbReference type="Proteomes" id="UP000515150"/>
    </source>
</evidence>
<evidence type="ECO:0000256" key="3">
    <source>
        <dbReference type="ARBA" id="ARBA00022833"/>
    </source>
</evidence>
<evidence type="ECO:0000256" key="4">
    <source>
        <dbReference type="PROSITE-ProRule" id="PRU00228"/>
    </source>
</evidence>
<proteinExistence type="predicted"/>
<dbReference type="InterPro" id="IPR011992">
    <property type="entry name" value="EF-hand-dom_pair"/>
</dbReference>
<dbReference type="CTD" id="23140"/>
<dbReference type="InParanoid" id="A0A6P7PPL0"/>
<dbReference type="Gene3D" id="2.60.120.260">
    <property type="entry name" value="Galactose-binding domain-like"/>
    <property type="match status" value="1"/>
</dbReference>
<evidence type="ECO:0000259" key="7">
    <source>
        <dbReference type="PROSITE" id="PS50222"/>
    </source>
</evidence>
<dbReference type="PROSITE" id="PS50135">
    <property type="entry name" value="ZF_ZZ_2"/>
    <property type="match status" value="2"/>
</dbReference>
<dbReference type="InterPro" id="IPR004939">
    <property type="entry name" value="APC_su10/DOC_dom"/>
</dbReference>
<feature type="compositionally biased region" description="Basic and acidic residues" evidence="5">
    <location>
        <begin position="2502"/>
        <end position="2521"/>
    </location>
</feature>
<dbReference type="OrthoDB" id="661148at2759"/>
<dbReference type="Pfam" id="PF00569">
    <property type="entry name" value="ZZ"/>
    <property type="match status" value="2"/>
</dbReference>
<feature type="compositionally biased region" description="Basic and acidic residues" evidence="5">
    <location>
        <begin position="2052"/>
        <end position="2069"/>
    </location>
</feature>
<keyword evidence="2 4" id="KW-0863">Zinc-finger</keyword>
<evidence type="ECO:0000259" key="8">
    <source>
        <dbReference type="PROSITE" id="PS51284"/>
    </source>
</evidence>
<feature type="region of interest" description="Disordered" evidence="5">
    <location>
        <begin position="1"/>
        <end position="71"/>
    </location>
</feature>
<dbReference type="RefSeq" id="XP_029030618.1">
    <property type="nucleotide sequence ID" value="XM_029174785.2"/>
</dbReference>
<evidence type="ECO:0000256" key="2">
    <source>
        <dbReference type="ARBA" id="ARBA00022771"/>
    </source>
</evidence>
<feature type="compositionally biased region" description="Polar residues" evidence="5">
    <location>
        <begin position="1501"/>
        <end position="1511"/>
    </location>
</feature>
<evidence type="ECO:0000313" key="10">
    <source>
        <dbReference type="RefSeq" id="XP_029030618.1"/>
    </source>
</evidence>
<protein>
    <submittedName>
        <fullName evidence="10">Zinc finger ZZ-type and EF-hand domain-containing protein 1</fullName>
    </submittedName>
</protein>
<dbReference type="PROSITE" id="PS01357">
    <property type="entry name" value="ZF_ZZ_1"/>
    <property type="match status" value="1"/>
</dbReference>
<dbReference type="SUPFAM" id="SSF49785">
    <property type="entry name" value="Galactose-binding domain-like"/>
    <property type="match status" value="1"/>
</dbReference>
<keyword evidence="1" id="KW-0479">Metal-binding</keyword>
<dbReference type="SMART" id="SM00291">
    <property type="entry name" value="ZnF_ZZ"/>
    <property type="match status" value="2"/>
</dbReference>
<feature type="compositionally biased region" description="Gly residues" evidence="5">
    <location>
        <begin position="35"/>
        <end position="55"/>
    </location>
</feature>
<keyword evidence="9" id="KW-1185">Reference proteome</keyword>
<dbReference type="SMART" id="SM01337">
    <property type="entry name" value="APC10"/>
    <property type="match status" value="1"/>
</dbReference>
<dbReference type="InterPro" id="IPR040099">
    <property type="entry name" value="ZZEF1"/>
</dbReference>
<dbReference type="KEGG" id="bspl:114870095"/>
<dbReference type="CDD" id="cd02249">
    <property type="entry name" value="ZZ"/>
    <property type="match status" value="1"/>
</dbReference>
<dbReference type="GeneID" id="114870095"/>
<dbReference type="InterPro" id="IPR043145">
    <property type="entry name" value="Znf_ZZ_sf"/>
</dbReference>
<dbReference type="GO" id="GO:0005509">
    <property type="term" value="F:calcium ion binding"/>
    <property type="evidence" value="ECO:0007669"/>
    <property type="project" value="InterPro"/>
</dbReference>
<feature type="domain" description="EF-hand" evidence="7">
    <location>
        <begin position="133"/>
        <end position="168"/>
    </location>
</feature>
<dbReference type="Gene3D" id="3.30.60.90">
    <property type="match status" value="2"/>
</dbReference>
<sequence length="3042" mass="338166">MGNAESGCGGGSGDDEDVETESPGFAEDSPASAATGGGVGGGGGGGSGSGRGGRGSNNVPVPSGGPPSPGVLLEQVKLREAAARISDSGVAIQESVLAGNESVLVRWLEDRLNRGEESVNVEQFCEMLESRDAPRDECEEAFGQFDAEGDGVVDVESMLIALKSSNGANLQGELSHVIRQLQACTLTPGFVDIFSKNKDRLGAHASKILKFLHRNRIPSSAIPFPILEGYNSICTMRSSVVQDYLEFLLQKEKDFDIQYRAELDRDPDVDKVKVVTQCYSTIEVSSNGADIYKMTNGETTSFWQSDGSARSHWIRLKMKPDVVLRRLAIAVASNDHSYMPQLVSVAVGKNRRSLQEIRDIRIPSNMTGYVALLENANITHPYIQINIKRCLSDGCDTRIHGLKTLGYQITKSKEVSVSDASAIWYLSLLTSLVTASMETNPALAQTVLQSTQKALRHMPPLSLTPSSTEFPKFFSLNILEEVDGFLLRIADCCVSPDAELTLLAFALARGSVAKVLQALSCISDHLEAEYKASSLITSMASVRLRLLYRNGKPLQLHLQACDVKSKEEKSGPENMLTESATGDGFLTESGRKKASVILSTEDQSNFQVTQMKIKVRKGAIGAKCGLVFAYKEEDPFDAEKHFRRFKKYDTWDYKDYKEFVQDNVRTPAQAEDEPIGWFELEEDWNDVEIKLQQCRVAKFLMVKFLCTRQDSAERLGVQSLSFSGYLCPGTERLADLDDLSPDGEGLDRGAVTGLCLLNKTIFFIQQLTRDMDASHFKQKYLLDFSGLSLNIFWKFYSKLREIEGEEVLKSRVLLLQLMQNCFPMLPNPLESRGLEESQAPNEGAAATASPSTFSGGEPQDNSLIAVWELYTHLCHIVDGPQGETSVEIALRKEAVKAILSGAVVFFPDKHVRRDKLFHMMKNITEEDQPESVKVTFESLCNYFSDQDPSGLLLLPPKGAPVDFDISPILSVMETLLQVATRECEVMMVDESSGASRTVLLALFWALQGSLLSWCYLQFKGGAATAVAMDLARAILLNYVEQFLGSIKVILGCLLEKYTSAEITDKLGNSILTTVFRQLMIFLLELCSLDIPHSLLLKSFSSLVELLKSLSSDTGDIFSKVDQESWQQPQQPVVLRTWNMESPHNYENCRHETTIFACPGATSFEVEFDERCETEKRYDYLEFTDSRGGKVRYDMKVGTEKWPKKVTFDAGPQLQFLFHSDSSNNEWGYKFTVTAMGLPDITISWISDLQLLVARLMGRLASRTLALKSPHEIRSVTELPAGKMSHVQSSPLWKPILRHGLCEAREAKHTKTAPDKTNTWSLDDLKSLLEDFARWNPSQEASDSRTEVMRTIMQSCKKQPSRHEIASGSKTDQAVNSIWAAMVYHTPALSSALKTYVHQDCKACLSEEFVQVYALADSIRTWMLEMKQRYLVGKMNVPEEKEGVPDEVTMESLAEMCIEKSLLLFRFAPCGLICPDGDSLKAAEGGGAPLLRSISVSEGDFQPSSTVGSQNPGSEEASESRAGENVSPGASAQNPTSCGHNRQDHRGSTESLSSQPGEPASPSGLPRKPPFSRARLRLLSCRSIEEPRMNPPVKDRYPMLKHILNFIRDQALTTASILQTLSLNKAQALSVCKVLEMVQQCLHSLGKPHLFQAPCILFLQELLTCQKDFTSYFSQLSDSGQKLGEKVRRSYHQLVLMLVEAVQGFSSLNEKALLPALSCVQTCLLHLLDMSWEVHDLSLFLDIKLPDILLCMSQENISVHDIAISQWTEEDEIADYKKNQEWMDECMDGMFEKWYDKIDEEDSMEDRRKMHMFIARYCDLLNVVISCDGCERMAPWHRYRCLQCMDMDLCKTCFLSGAKPEGHEDDHEMVNMEYACDHCQGLIVGSRINCNVCEDFDLCFGCYNAKKYPDSHLPTHRITVYPMVTIRISDRHRLIQPYIHNYSWLLFAGLALYTSELSSEKLVNGEPLANNNLSQASVLQTRCSQLITDCLLKGQTGKGLRSSALLALLSSSDSASDSDLCPVSPESSQELSTTTDTSSLPGSTAAICSPSSPRDKSKSSQKERKAKEGDFSPSVPPEVSSPPSTGEEEKRKLVTQDTLDSPSLSQTPSVSSEDPLSPVVRPLESGLGTVNSPASDVAKDAGERLPQVPLQEHVFSECSRERILGLLAAMLPPAMPGSILSLPSLSSILPQLFRAVISNAGSLNETYHLTLGLLGQLLLRISPTEADTAVTEALADKYDLLTQGDAASSDTQGWKTTQLLFSLGAVCLDSRIGLDWACTVADILHSLNACPEWSLVIAAFTDHCIQQLPQTLKRTNLFTLLVLVGFPEVLCVGTQTVFIDNANEPHNMILLKHFTEKNHAAVVDVKTRKRKTVKDYQLIQSQDSTTVSLTGQSGGQGPPKTLLSRYLNNFTAIISHLLQTSEDNSSPDAVEASWVLSLALKGLYNTLKKHGVEQAQEAIHQSGLTQLLVRKCSKGTGFSKLWLLRDLEILSIMLYSSKREIHSMAQDPERDQREQDKEHDSDQSSCCADDTDINKPDPLEGLDEETKICFQITHDALNAPLPILRAMYELQMKRTDSFFLEVQKRFDGEEIKTDETIRTLAQKWQPSRRLRSEERNTKAVDTDMIVVSCVSKPSHCEKATEEINVVAQKLITNSESDLQLSYAKQRRTKSSALLHKELDVRSNRAVRQYLVKVNQAIATLYARHVLASLLADWPADAALSEEALALNGASHMAYILDMLMQLEERPLWEKILQRVLKGCSQSMLCSLSLTACQFMEEPGMAVQVRESKHPYDNNTNFEDKVHIPGAIYLSIKFDSRCYTEEGCDELIMSSSSDFLQDVHNFSGSPQKWSDFEIPGDTLYYRFMSDMSNTEWGYKFTVTGGHRGRFQTGFEILKQMLADEQALGHLPLSDIWEWQVGVACRQTGNQRIKAIHLLLRLLQCQSQTACKLTLLRPLWQLFMSMENSLSQDPTSITVLLPLHRALTELFFVTEARAIAEGVLQEYLLAMTTDEQLLGHTAMALKNIAAISLAIDYPNKSTKLLNMSS</sequence>
<dbReference type="GO" id="GO:0008270">
    <property type="term" value="F:zinc ion binding"/>
    <property type="evidence" value="ECO:0007669"/>
    <property type="project" value="UniProtKB-KW"/>
</dbReference>
<dbReference type="PANTHER" id="PTHR22772:SF4">
    <property type="entry name" value="ZINC FINGER ZZ-TYPE AND EF-HAND DOMAIN-CONTAINING PROTEIN 1"/>
    <property type="match status" value="1"/>
</dbReference>
<dbReference type="PANTHER" id="PTHR22772">
    <property type="entry name" value="NOVEL ZZ TYPE ZINC FINGER DOMAIN CONTAINING PROTEIN"/>
    <property type="match status" value="1"/>
</dbReference>
<feature type="region of interest" description="Disordered" evidence="5">
    <location>
        <begin position="832"/>
        <end position="856"/>
    </location>
</feature>
<feature type="compositionally biased region" description="Polar residues" evidence="5">
    <location>
        <begin position="2024"/>
        <end position="2041"/>
    </location>
</feature>